<comment type="subcellular location">
    <subcellularLocation>
        <location evidence="1">Cell membrane</location>
        <topology evidence="1">Multi-pass membrane protein</topology>
    </subcellularLocation>
</comment>
<dbReference type="GO" id="GO:0006811">
    <property type="term" value="P:monoatomic ion transport"/>
    <property type="evidence" value="ECO:0007669"/>
    <property type="project" value="UniProtKB-KW"/>
</dbReference>
<comment type="caution">
    <text evidence="11">The sequence shown here is derived from an EMBL/GenBank/DDBJ whole genome shotgun (WGS) entry which is preliminary data.</text>
</comment>
<dbReference type="EMBL" id="NIPO01000001">
    <property type="protein sequence ID" value="PJR03506.1"/>
    <property type="molecule type" value="Genomic_DNA"/>
</dbReference>
<evidence type="ECO:0000256" key="4">
    <source>
        <dbReference type="ARBA" id="ARBA00022475"/>
    </source>
</evidence>
<keyword evidence="7" id="KW-0406">Ion transport</keyword>
<evidence type="ECO:0000256" key="3">
    <source>
        <dbReference type="ARBA" id="ARBA00022449"/>
    </source>
</evidence>
<dbReference type="Pfam" id="PF01554">
    <property type="entry name" value="MatE"/>
    <property type="match status" value="2"/>
</dbReference>
<dbReference type="GO" id="GO:0005886">
    <property type="term" value="C:plasma membrane"/>
    <property type="evidence" value="ECO:0007669"/>
    <property type="project" value="UniProtKB-SubCell"/>
</dbReference>
<dbReference type="PANTHER" id="PTHR43298:SF2">
    <property type="entry name" value="FMN_FAD EXPORTER YEEO-RELATED"/>
    <property type="match status" value="1"/>
</dbReference>
<keyword evidence="6 10" id="KW-1133">Transmembrane helix</keyword>
<feature type="transmembrane region" description="Helical" evidence="10">
    <location>
        <begin position="251"/>
        <end position="271"/>
    </location>
</feature>
<feature type="transmembrane region" description="Helical" evidence="10">
    <location>
        <begin position="89"/>
        <end position="111"/>
    </location>
</feature>
<dbReference type="InterPro" id="IPR002528">
    <property type="entry name" value="MATE_fam"/>
</dbReference>
<evidence type="ECO:0000313" key="11">
    <source>
        <dbReference type="EMBL" id="PJR03506.1"/>
    </source>
</evidence>
<dbReference type="CDD" id="cd13131">
    <property type="entry name" value="MATE_NorM_like"/>
    <property type="match status" value="1"/>
</dbReference>
<evidence type="ECO:0000256" key="9">
    <source>
        <dbReference type="ARBA" id="ARBA00031636"/>
    </source>
</evidence>
<keyword evidence="2" id="KW-0813">Transport</keyword>
<dbReference type="GO" id="GO:0015297">
    <property type="term" value="F:antiporter activity"/>
    <property type="evidence" value="ECO:0007669"/>
    <property type="project" value="UniProtKB-KW"/>
</dbReference>
<sequence length="457" mass="50406">MNLSVYFREFSYNIRLAYPIIVAMLGHTLVGVIDNIMVGRIGATELAAASLANSFVFIALATGVGFSTAITPLIATTDAERNDKEGQRIFLNGLIMCAFLGIILFSVLFSLKPLINVMEQPEEVTRMAKPFLDIVGFSLVPAIAFQGLKQFSDGKSFTRYSMYATLIANIFNVIFNYCLIYGVWFFPEMGYMGVAYGTLLSRIIMLIYLYFALKSNVALSPFINRLTLKDFSWEKCKDIFKIGVPSGMQSLFEVGLFTGAVWLTGMIGTAAQAANQIALSMASLVFMFVSGLSVAAMIRVGNQVGLKDYKKMKIVAGSIMLMSVILNAFFAILFFIFHKQIPLLFINADHELQGDLSAEVIHIAGKLIIIAGLFQISDGIQVTILGSLRGLRDVTIPMILTFVSYWLVGYSICIYLGLYTDLGAIGIWLGLLAGLTVAAIALYYRFQYMSNRLIQNT</sequence>
<evidence type="ECO:0000256" key="7">
    <source>
        <dbReference type="ARBA" id="ARBA00023065"/>
    </source>
</evidence>
<keyword evidence="3" id="KW-0050">Antiport</keyword>
<dbReference type="PIRSF" id="PIRSF006603">
    <property type="entry name" value="DinF"/>
    <property type="match status" value="1"/>
</dbReference>
<evidence type="ECO:0000256" key="2">
    <source>
        <dbReference type="ARBA" id="ARBA00022448"/>
    </source>
</evidence>
<dbReference type="OrthoDB" id="9780160at2"/>
<dbReference type="Proteomes" id="UP000231960">
    <property type="component" value="Unassembled WGS sequence"/>
</dbReference>
<feature type="transmembrane region" description="Helical" evidence="10">
    <location>
        <begin position="53"/>
        <end position="77"/>
    </location>
</feature>
<organism evidence="11 12">
    <name type="scientific">Avrilella dinanensis</name>
    <dbReference type="NCBI Taxonomy" id="2008672"/>
    <lineage>
        <taxon>Bacteria</taxon>
        <taxon>Pseudomonadati</taxon>
        <taxon>Bacteroidota</taxon>
        <taxon>Flavobacteriia</taxon>
        <taxon>Flavobacteriales</taxon>
        <taxon>Flavobacteriaceae</taxon>
        <taxon>Avrilella</taxon>
    </lineage>
</organism>
<feature type="transmembrane region" description="Helical" evidence="10">
    <location>
        <begin position="425"/>
        <end position="444"/>
    </location>
</feature>
<evidence type="ECO:0000256" key="10">
    <source>
        <dbReference type="SAM" id="Phobius"/>
    </source>
</evidence>
<dbReference type="AlphaFoldDB" id="A0A2M9R3R0"/>
<dbReference type="RefSeq" id="WP_100677074.1">
    <property type="nucleotide sequence ID" value="NZ_NIPO01000001.1"/>
</dbReference>
<keyword evidence="8 10" id="KW-0472">Membrane</keyword>
<dbReference type="PANTHER" id="PTHR43298">
    <property type="entry name" value="MULTIDRUG RESISTANCE PROTEIN NORM-RELATED"/>
    <property type="match status" value="1"/>
</dbReference>
<keyword evidence="5 10" id="KW-0812">Transmembrane</keyword>
<evidence type="ECO:0000256" key="6">
    <source>
        <dbReference type="ARBA" id="ARBA00022989"/>
    </source>
</evidence>
<feature type="transmembrane region" description="Helical" evidence="10">
    <location>
        <begin position="160"/>
        <end position="184"/>
    </location>
</feature>
<feature type="transmembrane region" description="Helical" evidence="10">
    <location>
        <begin position="190"/>
        <end position="211"/>
    </location>
</feature>
<gene>
    <name evidence="11" type="ORF">CDL10_02495</name>
</gene>
<evidence type="ECO:0000313" key="12">
    <source>
        <dbReference type="Proteomes" id="UP000231960"/>
    </source>
</evidence>
<dbReference type="InterPro" id="IPR050222">
    <property type="entry name" value="MATE_MdtK"/>
</dbReference>
<keyword evidence="4" id="KW-1003">Cell membrane</keyword>
<dbReference type="InterPro" id="IPR048279">
    <property type="entry name" value="MdtK-like"/>
</dbReference>
<keyword evidence="12" id="KW-1185">Reference proteome</keyword>
<feature type="transmembrane region" description="Helical" evidence="10">
    <location>
        <begin position="12"/>
        <end position="33"/>
    </location>
</feature>
<dbReference type="GO" id="GO:0042910">
    <property type="term" value="F:xenobiotic transmembrane transporter activity"/>
    <property type="evidence" value="ECO:0007669"/>
    <property type="project" value="InterPro"/>
</dbReference>
<protein>
    <recommendedName>
        <fullName evidence="9">Multidrug-efflux transporter</fullName>
    </recommendedName>
</protein>
<proteinExistence type="predicted"/>
<feature type="transmembrane region" description="Helical" evidence="10">
    <location>
        <begin position="131"/>
        <end position="148"/>
    </location>
</feature>
<feature type="transmembrane region" description="Helical" evidence="10">
    <location>
        <begin position="394"/>
        <end position="419"/>
    </location>
</feature>
<reference evidence="11 12" key="1">
    <citation type="submission" date="2017-06" db="EMBL/GenBank/DDBJ databases">
        <title>Description of Avrilella dinanensis gen. nov. sp. nov.</title>
        <authorList>
            <person name="Leyer C."/>
            <person name="Sassi M."/>
            <person name="Minet J."/>
            <person name="Kayal S."/>
            <person name="Cattoir V."/>
        </authorList>
    </citation>
    <scope>NUCLEOTIDE SEQUENCE [LARGE SCALE GENOMIC DNA]</scope>
    <source>
        <strain evidence="11 12">UR159</strain>
    </source>
</reference>
<accession>A0A2M9R3R0</accession>
<dbReference type="NCBIfam" id="TIGR00797">
    <property type="entry name" value="matE"/>
    <property type="match status" value="1"/>
</dbReference>
<feature type="transmembrane region" description="Helical" evidence="10">
    <location>
        <begin position="314"/>
        <end position="336"/>
    </location>
</feature>
<evidence type="ECO:0000256" key="1">
    <source>
        <dbReference type="ARBA" id="ARBA00004651"/>
    </source>
</evidence>
<feature type="transmembrane region" description="Helical" evidence="10">
    <location>
        <begin position="277"/>
        <end position="302"/>
    </location>
</feature>
<name>A0A2M9R3R0_9FLAO</name>
<evidence type="ECO:0000256" key="5">
    <source>
        <dbReference type="ARBA" id="ARBA00022692"/>
    </source>
</evidence>
<evidence type="ECO:0000256" key="8">
    <source>
        <dbReference type="ARBA" id="ARBA00023136"/>
    </source>
</evidence>